<dbReference type="Proteomes" id="UP000016930">
    <property type="component" value="Unassembled WGS sequence"/>
</dbReference>
<dbReference type="AlphaFoldDB" id="M2QL01"/>
<keyword evidence="2" id="KW-1185">Reference proteome</keyword>
<dbReference type="HOGENOM" id="CLU_135722_0_0_1"/>
<dbReference type="EMBL" id="KB445809">
    <property type="protein sequence ID" value="EMD32815.1"/>
    <property type="molecule type" value="Genomic_DNA"/>
</dbReference>
<accession>M2QL01</accession>
<reference evidence="1 2" key="1">
    <citation type="journal article" date="2012" name="Proc. Natl. Acad. Sci. U.S.A.">
        <title>Comparative genomics of Ceriporiopsis subvermispora and Phanerochaete chrysosporium provide insight into selective ligninolysis.</title>
        <authorList>
            <person name="Fernandez-Fueyo E."/>
            <person name="Ruiz-Duenas F.J."/>
            <person name="Ferreira P."/>
            <person name="Floudas D."/>
            <person name="Hibbett D.S."/>
            <person name="Canessa P."/>
            <person name="Larrondo L.F."/>
            <person name="James T.Y."/>
            <person name="Seelenfreund D."/>
            <person name="Lobos S."/>
            <person name="Polanco R."/>
            <person name="Tello M."/>
            <person name="Honda Y."/>
            <person name="Watanabe T."/>
            <person name="Watanabe T."/>
            <person name="Ryu J.S."/>
            <person name="Kubicek C.P."/>
            <person name="Schmoll M."/>
            <person name="Gaskell J."/>
            <person name="Hammel K.E."/>
            <person name="St John F.J."/>
            <person name="Vanden Wymelenberg A."/>
            <person name="Sabat G."/>
            <person name="Splinter BonDurant S."/>
            <person name="Syed K."/>
            <person name="Yadav J.S."/>
            <person name="Doddapaneni H."/>
            <person name="Subramanian V."/>
            <person name="Lavin J.L."/>
            <person name="Oguiza J.A."/>
            <person name="Perez G."/>
            <person name="Pisabarro A.G."/>
            <person name="Ramirez L."/>
            <person name="Santoyo F."/>
            <person name="Master E."/>
            <person name="Coutinho P.M."/>
            <person name="Henrissat B."/>
            <person name="Lombard V."/>
            <person name="Magnuson J.K."/>
            <person name="Kuees U."/>
            <person name="Hori C."/>
            <person name="Igarashi K."/>
            <person name="Samejima M."/>
            <person name="Held B.W."/>
            <person name="Barry K.W."/>
            <person name="LaButti K.M."/>
            <person name="Lapidus A."/>
            <person name="Lindquist E.A."/>
            <person name="Lucas S.M."/>
            <person name="Riley R."/>
            <person name="Salamov A.A."/>
            <person name="Hoffmeister D."/>
            <person name="Schwenk D."/>
            <person name="Hadar Y."/>
            <person name="Yarden O."/>
            <person name="de Vries R.P."/>
            <person name="Wiebenga A."/>
            <person name="Stenlid J."/>
            <person name="Eastwood D."/>
            <person name="Grigoriev I.V."/>
            <person name="Berka R.M."/>
            <person name="Blanchette R.A."/>
            <person name="Kersten P."/>
            <person name="Martinez A.T."/>
            <person name="Vicuna R."/>
            <person name="Cullen D."/>
        </authorList>
    </citation>
    <scope>NUCLEOTIDE SEQUENCE [LARGE SCALE GENOMIC DNA]</scope>
    <source>
        <strain evidence="1 2">B</strain>
    </source>
</reference>
<organism evidence="1 2">
    <name type="scientific">Ceriporiopsis subvermispora (strain B)</name>
    <name type="common">White-rot fungus</name>
    <name type="synonym">Gelatoporia subvermispora</name>
    <dbReference type="NCBI Taxonomy" id="914234"/>
    <lineage>
        <taxon>Eukaryota</taxon>
        <taxon>Fungi</taxon>
        <taxon>Dikarya</taxon>
        <taxon>Basidiomycota</taxon>
        <taxon>Agaricomycotina</taxon>
        <taxon>Agaricomycetes</taxon>
        <taxon>Polyporales</taxon>
        <taxon>Gelatoporiaceae</taxon>
        <taxon>Gelatoporia</taxon>
    </lineage>
</organism>
<evidence type="ECO:0000313" key="1">
    <source>
        <dbReference type="EMBL" id="EMD32815.1"/>
    </source>
</evidence>
<protein>
    <submittedName>
        <fullName evidence="1">Uncharacterized protein</fullName>
    </submittedName>
</protein>
<gene>
    <name evidence="1" type="ORF">CERSUDRAFT_77190</name>
</gene>
<name>M2QL01_CERS8</name>
<sequence>MADTNTSEASPLLVVARRYPDYPAAAKGACAWVQSGREKVDENLLGLHRGETSKGPGQVIGTSLQTLLPIRLQYQKPTVTYLIVLSLDKQAPGAEGGLGIHFMAVNLSNPSEKLAAIIEGTPDLPIDRRTTLYDEYIAELQWHNAQYIWNWWKTSELQ</sequence>
<proteinExistence type="predicted"/>
<evidence type="ECO:0000313" key="2">
    <source>
        <dbReference type="Proteomes" id="UP000016930"/>
    </source>
</evidence>